<protein>
    <submittedName>
        <fullName evidence="2">VOC family protein</fullName>
    </submittedName>
</protein>
<dbReference type="InterPro" id="IPR037523">
    <property type="entry name" value="VOC_core"/>
</dbReference>
<evidence type="ECO:0000313" key="2">
    <source>
        <dbReference type="EMBL" id="MCW1924406.1"/>
    </source>
</evidence>
<dbReference type="Proteomes" id="UP001320876">
    <property type="component" value="Unassembled WGS sequence"/>
</dbReference>
<dbReference type="PANTHER" id="PTHR36503:SF1">
    <property type="entry name" value="BLR2520 PROTEIN"/>
    <property type="match status" value="1"/>
</dbReference>
<dbReference type="Gene3D" id="3.10.180.10">
    <property type="entry name" value="2,3-Dihydroxybiphenyl 1,2-Dioxygenase, domain 1"/>
    <property type="match status" value="1"/>
</dbReference>
<dbReference type="EMBL" id="JAPDDT010000008">
    <property type="protein sequence ID" value="MCW1924406.1"/>
    <property type="molecule type" value="Genomic_DNA"/>
</dbReference>
<gene>
    <name evidence="2" type="ORF">OKA05_17700</name>
</gene>
<keyword evidence="3" id="KW-1185">Reference proteome</keyword>
<reference evidence="2 3" key="1">
    <citation type="submission" date="2022-10" db="EMBL/GenBank/DDBJ databases">
        <title>Luteolibacter arcticus strain CCTCC AB 2014275, whole genome shotgun sequencing project.</title>
        <authorList>
            <person name="Zhao G."/>
            <person name="Shen L."/>
        </authorList>
    </citation>
    <scope>NUCLEOTIDE SEQUENCE [LARGE SCALE GENOMIC DNA]</scope>
    <source>
        <strain evidence="2 3">CCTCC AB 2014275</strain>
    </source>
</reference>
<dbReference type="RefSeq" id="WP_264488516.1">
    <property type="nucleotide sequence ID" value="NZ_JAPDDT010000008.1"/>
</dbReference>
<dbReference type="CDD" id="cd07251">
    <property type="entry name" value="VOC_like"/>
    <property type="match status" value="1"/>
</dbReference>
<proteinExistence type="predicted"/>
<evidence type="ECO:0000259" key="1">
    <source>
        <dbReference type="PROSITE" id="PS51819"/>
    </source>
</evidence>
<dbReference type="InterPro" id="IPR004360">
    <property type="entry name" value="Glyas_Fos-R_dOase_dom"/>
</dbReference>
<dbReference type="PROSITE" id="PS51819">
    <property type="entry name" value="VOC"/>
    <property type="match status" value="1"/>
</dbReference>
<organism evidence="2 3">
    <name type="scientific">Luteolibacter arcticus</name>
    <dbReference type="NCBI Taxonomy" id="1581411"/>
    <lineage>
        <taxon>Bacteria</taxon>
        <taxon>Pseudomonadati</taxon>
        <taxon>Verrucomicrobiota</taxon>
        <taxon>Verrucomicrobiia</taxon>
        <taxon>Verrucomicrobiales</taxon>
        <taxon>Verrucomicrobiaceae</taxon>
        <taxon>Luteolibacter</taxon>
    </lineage>
</organism>
<dbReference type="Pfam" id="PF00903">
    <property type="entry name" value="Glyoxalase"/>
    <property type="match status" value="1"/>
</dbReference>
<feature type="domain" description="VOC" evidence="1">
    <location>
        <begin position="3"/>
        <end position="127"/>
    </location>
</feature>
<dbReference type="InterPro" id="IPR029068">
    <property type="entry name" value="Glyas_Bleomycin-R_OHBP_Dase"/>
</dbReference>
<evidence type="ECO:0000313" key="3">
    <source>
        <dbReference type="Proteomes" id="UP001320876"/>
    </source>
</evidence>
<dbReference type="SUPFAM" id="SSF54593">
    <property type="entry name" value="Glyoxalase/Bleomycin resistance protein/Dihydroxybiphenyl dioxygenase"/>
    <property type="match status" value="1"/>
</dbReference>
<name>A0ABT3GLL6_9BACT</name>
<accession>A0ABT3GLL6</accession>
<comment type="caution">
    <text evidence="2">The sequence shown here is derived from an EMBL/GenBank/DDBJ whole genome shotgun (WGS) entry which is preliminary data.</text>
</comment>
<sequence length="143" mass="15831">MNRLTVVTLGVDDLETSAGFYLQVFDTPPNRDHEDVCFFPLPGCWISLFPLAHLAEDISPSVPKSRGGFSGVTFAHNVKTRDEVVTVIERARAAGAVVVKEPQDTFWGGFSGYFADPDGYHWEVVWGPMFDFTEDGALLFKQG</sequence>
<dbReference type="PANTHER" id="PTHR36503">
    <property type="entry name" value="BLR2520 PROTEIN"/>
    <property type="match status" value="1"/>
</dbReference>